<dbReference type="InterPro" id="IPR019198">
    <property type="entry name" value="Beta_propeller_containing"/>
</dbReference>
<dbReference type="Pfam" id="PF09826">
    <property type="entry name" value="Beta_propel"/>
    <property type="match status" value="1"/>
</dbReference>
<keyword evidence="3" id="KW-1185">Reference proteome</keyword>
<comment type="caution">
    <text evidence="2">The sequence shown here is derived from an EMBL/GenBank/DDBJ whole genome shotgun (WGS) entry which is preliminary data.</text>
</comment>
<evidence type="ECO:0000313" key="3">
    <source>
        <dbReference type="Proteomes" id="UP000308760"/>
    </source>
</evidence>
<dbReference type="OrthoDB" id="9778998at2"/>
<evidence type="ECO:0000256" key="1">
    <source>
        <dbReference type="SAM" id="MobiDB-lite"/>
    </source>
</evidence>
<dbReference type="AlphaFoldDB" id="A0A4S8QAN4"/>
<accession>A0A4S8QAN4</accession>
<protein>
    <recommendedName>
        <fullName evidence="4">Benzoate transporter</fullName>
    </recommendedName>
</protein>
<feature type="compositionally biased region" description="Low complexity" evidence="1">
    <location>
        <begin position="111"/>
        <end position="122"/>
    </location>
</feature>
<dbReference type="Proteomes" id="UP000308760">
    <property type="component" value="Unassembled WGS sequence"/>
</dbReference>
<organism evidence="2 3">
    <name type="scientific">Glycomyces buryatensis</name>
    <dbReference type="NCBI Taxonomy" id="2570927"/>
    <lineage>
        <taxon>Bacteria</taxon>
        <taxon>Bacillati</taxon>
        <taxon>Actinomycetota</taxon>
        <taxon>Actinomycetes</taxon>
        <taxon>Glycomycetales</taxon>
        <taxon>Glycomycetaceae</taxon>
        <taxon>Glycomyces</taxon>
    </lineage>
</organism>
<evidence type="ECO:0008006" key="4">
    <source>
        <dbReference type="Google" id="ProtNLM"/>
    </source>
</evidence>
<name>A0A4S8QAN4_9ACTN</name>
<evidence type="ECO:0000313" key="2">
    <source>
        <dbReference type="EMBL" id="THV41527.1"/>
    </source>
</evidence>
<reference evidence="2 3" key="2">
    <citation type="submission" date="2019-05" db="EMBL/GenBank/DDBJ databases">
        <title>Glycomyces buryatensis sp. nov.</title>
        <authorList>
            <person name="Nikitina E."/>
        </authorList>
    </citation>
    <scope>NUCLEOTIDE SEQUENCE [LARGE SCALE GENOMIC DNA]</scope>
    <source>
        <strain evidence="2 3">18</strain>
    </source>
</reference>
<gene>
    <name evidence="2" type="ORF">FAB82_10475</name>
</gene>
<proteinExistence type="predicted"/>
<reference evidence="3" key="1">
    <citation type="submission" date="2019-04" db="EMBL/GenBank/DDBJ databases">
        <title>Nocardioides xinjiangensis sp. nov.</title>
        <authorList>
            <person name="Liu S."/>
        </authorList>
    </citation>
    <scope>NUCLEOTIDE SEQUENCE [LARGE SCALE GENOMIC DNA]</scope>
    <source>
        <strain evidence="3">18</strain>
    </source>
</reference>
<sequence length="645" mass="69556">MKTGNRSHWSFAPPVGGNRNRARGVGGYMRQILVPLGAALVLAAAACTSETPEDRPDPPDWGGASVQLAAFNSCDDALKGLQDSTLAYQLEQGQIDQLRGGEEVLEDEAATAESAGSSAEPAAPEHSETNNAVAGVDEPDLVKTDGRYIYSVLDAVLRVVDASTGELVTEQPYAEQTWDHQLLLGDDELLVLYTAERTEGEDYHSEFVMERIDPATGEKLDTFGFGGGLVDARMVDGEVRLAVGSYPELDEALNEYYDDGDLGTLREGLRATEIEDWLPSYSINGEDGRTSCGDIAHPDQYTGTSMLSVLTLPVDGGWDGVSPTTVLADGGTVHGTAESLYVAHNDYQWNGDTPDTTTELYRFVFDGEQPRLAGEASVPGSLLNQYSLSEFGGHLRVATTEGDPWGWWGSEGDTTEDEAEPVSKSTVTVLQIGDDSLTEVGSVSDMGLDEQIYAVRFIGNTGYVVTFRQTDPLYTLDLSDSSNPTITGELKITGYSAYLHPAGDDRLIGVGQEATEDGMQTGLQVSLFDTSGDEAVVLDQYEQPDSAAEAEWDPHAFLYWEGKVVLPVQDWNDYEDGASAVVLEVEGDTLTERAEISHGEGGGDYYQGQIVRSLVIGDQLWTLGYSGLKATELGGDYGTAEWIEW</sequence>
<dbReference type="EMBL" id="STGY01000042">
    <property type="protein sequence ID" value="THV41527.1"/>
    <property type="molecule type" value="Genomic_DNA"/>
</dbReference>
<feature type="region of interest" description="Disordered" evidence="1">
    <location>
        <begin position="106"/>
        <end position="138"/>
    </location>
</feature>